<sequence>MKRCNLFLIMQKEKLDLCVIWLMVDQESFVILPETWKDIIHVEGVYET</sequence>
<evidence type="ECO:0000313" key="1">
    <source>
        <dbReference type="EMBL" id="EHC62448.1"/>
    </source>
</evidence>
<dbReference type="EMBL" id="AFCO01000197">
    <property type="protein sequence ID" value="EHC62448.1"/>
    <property type="molecule type" value="Genomic_DNA"/>
</dbReference>
<organism evidence="1 2">
    <name type="scientific">Salmonella enterica subsp. enterica serovar Inverness str. R8-3668</name>
    <dbReference type="NCBI Taxonomy" id="913075"/>
    <lineage>
        <taxon>Bacteria</taxon>
        <taxon>Pseudomonadati</taxon>
        <taxon>Pseudomonadota</taxon>
        <taxon>Gammaproteobacteria</taxon>
        <taxon>Enterobacterales</taxon>
        <taxon>Enterobacteriaceae</taxon>
        <taxon>Salmonella</taxon>
    </lineage>
</organism>
<dbReference type="BioCyc" id="SENT913075:G120P-3026-MONOMER"/>
<evidence type="ECO:0000313" key="2">
    <source>
        <dbReference type="Proteomes" id="UP000003532"/>
    </source>
</evidence>
<gene>
    <name evidence="1" type="ORF">LTSEINV_0544</name>
</gene>
<dbReference type="Proteomes" id="UP000003532">
    <property type="component" value="Unassembled WGS sequence"/>
</dbReference>
<reference evidence="1 2" key="1">
    <citation type="journal article" date="2011" name="BMC Genomics">
        <title>Genome sequencing reveals diversification of virulence factor content and possible host adaptation in distinct subpopulations of Salmonella enterica.</title>
        <authorList>
            <person name="den Bakker H.C."/>
            <person name="Moreno Switt A.I."/>
            <person name="Govoni G."/>
            <person name="Cummings C.A."/>
            <person name="Ranieri M.L."/>
            <person name="Degoricija L."/>
            <person name="Hoelzer K."/>
            <person name="Rodriguez-Rivera L.D."/>
            <person name="Brown S."/>
            <person name="Bolchacova E."/>
            <person name="Furtado M.R."/>
            <person name="Wiedmann M."/>
        </authorList>
    </citation>
    <scope>NUCLEOTIDE SEQUENCE [LARGE SCALE GENOMIC DNA]</scope>
    <source>
        <strain evidence="1 2">R8-3668</strain>
    </source>
</reference>
<name>G5N8A0_SALET</name>
<proteinExistence type="predicted"/>
<protein>
    <submittedName>
        <fullName evidence="1">Uncharacterized protein</fullName>
    </submittedName>
</protein>
<accession>G5N8A0</accession>
<dbReference type="AlphaFoldDB" id="G5N8A0"/>
<comment type="caution">
    <text evidence="1">The sequence shown here is derived from an EMBL/GenBank/DDBJ whole genome shotgun (WGS) entry which is preliminary data.</text>
</comment>